<evidence type="ECO:0000256" key="5">
    <source>
        <dbReference type="ARBA" id="ARBA00022519"/>
    </source>
</evidence>
<evidence type="ECO:0000256" key="1">
    <source>
        <dbReference type="ARBA" id="ARBA00004383"/>
    </source>
</evidence>
<evidence type="ECO:0000259" key="11">
    <source>
        <dbReference type="PROSITE" id="PS52015"/>
    </source>
</evidence>
<keyword evidence="10" id="KW-0732">Signal</keyword>
<dbReference type="InterPro" id="IPR037682">
    <property type="entry name" value="TonB_C"/>
</dbReference>
<dbReference type="PANTHER" id="PTHR33446:SF2">
    <property type="entry name" value="PROTEIN TONB"/>
    <property type="match status" value="1"/>
</dbReference>
<dbReference type="PANTHER" id="PTHR33446">
    <property type="entry name" value="PROTEIN TONB-RELATED"/>
    <property type="match status" value="1"/>
</dbReference>
<comment type="subcellular location">
    <subcellularLocation>
        <location evidence="1">Cell inner membrane</location>
        <topology evidence="1">Single-pass membrane protein</topology>
        <orientation evidence="1">Periplasmic side</orientation>
    </subcellularLocation>
</comment>
<comment type="similarity">
    <text evidence="2">Belongs to the TonB family.</text>
</comment>
<evidence type="ECO:0000256" key="2">
    <source>
        <dbReference type="ARBA" id="ARBA00006555"/>
    </source>
</evidence>
<dbReference type="SUPFAM" id="SSF74653">
    <property type="entry name" value="TolA/TonB C-terminal domain"/>
    <property type="match status" value="1"/>
</dbReference>
<evidence type="ECO:0000256" key="10">
    <source>
        <dbReference type="SAM" id="SignalP"/>
    </source>
</evidence>
<proteinExistence type="inferred from homology"/>
<keyword evidence="9" id="KW-0472">Membrane</keyword>
<dbReference type="NCBIfam" id="TIGR01352">
    <property type="entry name" value="tonB_Cterm"/>
    <property type="match status" value="1"/>
</dbReference>
<dbReference type="EMBL" id="BAABCS010000003">
    <property type="protein sequence ID" value="GAA4040822.1"/>
    <property type="molecule type" value="Genomic_DNA"/>
</dbReference>
<dbReference type="Pfam" id="PF03544">
    <property type="entry name" value="TonB_C"/>
    <property type="match status" value="1"/>
</dbReference>
<keyword evidence="13" id="KW-1185">Reference proteome</keyword>
<dbReference type="SUPFAM" id="SSF82185">
    <property type="entry name" value="Histone H3 K4-specific methyltransferase SET7/9 N-terminal domain"/>
    <property type="match status" value="1"/>
</dbReference>
<gene>
    <name evidence="12" type="ORF">GCM10022388_01720</name>
</gene>
<evidence type="ECO:0000256" key="8">
    <source>
        <dbReference type="ARBA" id="ARBA00022989"/>
    </source>
</evidence>
<sequence>MKKHNLLLLLLFFAIEISAQSDIVTKNKDSLFYRNENGYIIKCHRSKAEAFAIAEAMNPNLYVHKIYYLHAENLMAAYEVYDKISANNKKNVSATLPIKNGKYEEWYLSGEKKVTCFYTENKLNGEFKVFYRNGNLKRVEQWQNGEWQNGECFDEQGNKTEYCSYQEMAEYIGGVTELYKFIGQTLVYPKDAMNNFIEGVVYVSFIIDTDGSVINPKIIKSVEKQLDNEAIRIVKKMPKWKPGTFEGKLVQTEFALPVNFKLE</sequence>
<comment type="caution">
    <text evidence="12">The sequence shown here is derived from an EMBL/GenBank/DDBJ whole genome shotgun (WGS) entry which is preliminary data.</text>
</comment>
<keyword evidence="4" id="KW-1003">Cell membrane</keyword>
<dbReference type="InterPro" id="IPR051045">
    <property type="entry name" value="TonB-dependent_transducer"/>
</dbReference>
<evidence type="ECO:0000256" key="9">
    <source>
        <dbReference type="ARBA" id="ARBA00023136"/>
    </source>
</evidence>
<dbReference type="RefSeq" id="WP_345089278.1">
    <property type="nucleotide sequence ID" value="NZ_BAABCS010000003.1"/>
</dbReference>
<reference evidence="13" key="1">
    <citation type="journal article" date="2019" name="Int. J. Syst. Evol. Microbiol.">
        <title>The Global Catalogue of Microorganisms (GCM) 10K type strain sequencing project: providing services to taxonomists for standard genome sequencing and annotation.</title>
        <authorList>
            <consortium name="The Broad Institute Genomics Platform"/>
            <consortium name="The Broad Institute Genome Sequencing Center for Infectious Disease"/>
            <person name="Wu L."/>
            <person name="Ma J."/>
        </authorList>
    </citation>
    <scope>NUCLEOTIDE SEQUENCE [LARGE SCALE GENOMIC DNA]</scope>
    <source>
        <strain evidence="13">JCM 17068</strain>
    </source>
</reference>
<dbReference type="PROSITE" id="PS52015">
    <property type="entry name" value="TONB_CTD"/>
    <property type="match status" value="1"/>
</dbReference>
<accession>A0ABP7UDG0</accession>
<name>A0ABP7UDG0_9FLAO</name>
<feature type="chain" id="PRO_5045948383" description="TonB C-terminal domain-containing protein" evidence="10">
    <location>
        <begin position="22"/>
        <end position="263"/>
    </location>
</feature>
<evidence type="ECO:0000256" key="7">
    <source>
        <dbReference type="ARBA" id="ARBA00022927"/>
    </source>
</evidence>
<feature type="domain" description="TonB C-terminal" evidence="11">
    <location>
        <begin position="173"/>
        <end position="263"/>
    </location>
</feature>
<keyword evidence="8" id="KW-1133">Transmembrane helix</keyword>
<dbReference type="Proteomes" id="UP001500426">
    <property type="component" value="Unassembled WGS sequence"/>
</dbReference>
<keyword evidence="6" id="KW-0812">Transmembrane</keyword>
<evidence type="ECO:0000256" key="3">
    <source>
        <dbReference type="ARBA" id="ARBA00022448"/>
    </source>
</evidence>
<evidence type="ECO:0000256" key="4">
    <source>
        <dbReference type="ARBA" id="ARBA00022475"/>
    </source>
</evidence>
<evidence type="ECO:0000256" key="6">
    <source>
        <dbReference type="ARBA" id="ARBA00022692"/>
    </source>
</evidence>
<keyword evidence="7" id="KW-0653">Protein transport</keyword>
<organism evidence="12 13">
    <name type="scientific">Flavobacterium chungnamense</name>
    <dbReference type="NCBI Taxonomy" id="706182"/>
    <lineage>
        <taxon>Bacteria</taxon>
        <taxon>Pseudomonadati</taxon>
        <taxon>Bacteroidota</taxon>
        <taxon>Flavobacteriia</taxon>
        <taxon>Flavobacteriales</taxon>
        <taxon>Flavobacteriaceae</taxon>
        <taxon>Flavobacterium</taxon>
    </lineage>
</organism>
<keyword evidence="5" id="KW-0997">Cell inner membrane</keyword>
<dbReference type="Gene3D" id="2.20.110.10">
    <property type="entry name" value="Histone H3 K4-specific methyltransferase SET7/9 N-terminal domain"/>
    <property type="match status" value="1"/>
</dbReference>
<keyword evidence="3" id="KW-0813">Transport</keyword>
<evidence type="ECO:0000313" key="12">
    <source>
        <dbReference type="EMBL" id="GAA4040822.1"/>
    </source>
</evidence>
<evidence type="ECO:0000313" key="13">
    <source>
        <dbReference type="Proteomes" id="UP001500426"/>
    </source>
</evidence>
<protein>
    <recommendedName>
        <fullName evidence="11">TonB C-terminal domain-containing protein</fullName>
    </recommendedName>
</protein>
<dbReference type="Gene3D" id="3.30.1150.10">
    <property type="match status" value="1"/>
</dbReference>
<feature type="signal peptide" evidence="10">
    <location>
        <begin position="1"/>
        <end position="21"/>
    </location>
</feature>
<dbReference type="InterPro" id="IPR006260">
    <property type="entry name" value="TonB/TolA_C"/>
</dbReference>